<dbReference type="InterPro" id="IPR038078">
    <property type="entry name" value="PhoU-like_sf"/>
</dbReference>
<gene>
    <name evidence="3" type="ORF">ENM60_01330</name>
</gene>
<name>A0A7J3XY63_9CREN</name>
<evidence type="ECO:0000256" key="2">
    <source>
        <dbReference type="SAM" id="Coils"/>
    </source>
</evidence>
<feature type="coiled-coil region" evidence="2">
    <location>
        <begin position="151"/>
        <end position="178"/>
    </location>
</feature>
<dbReference type="SUPFAM" id="SSF109755">
    <property type="entry name" value="PhoU-like"/>
    <property type="match status" value="1"/>
</dbReference>
<dbReference type="PANTHER" id="PTHR36536:SF3">
    <property type="entry name" value="UPF0111 PROTEIN HI_1603"/>
    <property type="match status" value="1"/>
</dbReference>
<dbReference type="PANTHER" id="PTHR36536">
    <property type="entry name" value="UPF0111 PROTEIN HI_1603"/>
    <property type="match status" value="1"/>
</dbReference>
<reference evidence="3" key="1">
    <citation type="journal article" date="2020" name="mSystems">
        <title>Genome- and Community-Level Interaction Insights into Carbon Utilization and Element Cycling Functions of Hydrothermarchaeota in Hydrothermal Sediment.</title>
        <authorList>
            <person name="Zhou Z."/>
            <person name="Liu Y."/>
            <person name="Xu W."/>
            <person name="Pan J."/>
            <person name="Luo Z.H."/>
            <person name="Li M."/>
        </authorList>
    </citation>
    <scope>NUCLEOTIDE SEQUENCE [LARGE SCALE GENOMIC DNA]</scope>
    <source>
        <strain evidence="3">SpSt-110</strain>
    </source>
</reference>
<accession>A0A7J3XY63</accession>
<dbReference type="InterPro" id="IPR002727">
    <property type="entry name" value="DUF47"/>
</dbReference>
<proteinExistence type="inferred from homology"/>
<dbReference type="EMBL" id="DRYK01000025">
    <property type="protein sequence ID" value="HHP67429.1"/>
    <property type="molecule type" value="Genomic_DNA"/>
</dbReference>
<sequence length="220" mass="24770">MSEKAGSKRRVDLIKSRIVEHALKVHETVEALRQLFEASLKDPSKVGEYFEKIYVLEHEADKLKRGIISELRLAYLHPIDREDLLKMVTLLDDIAGLSKASSKRIVAYTKGGLKLGEPYASDLKSIIEASYKAVEELVKIVKSVIEGSREALERLSEVEKLEKEVDDLRLKVLEELYEECIANLKPVCVILPGLIDDLEAITDACEDAGVLLKLMFSSRF</sequence>
<comment type="caution">
    <text evidence="3">The sequence shown here is derived from an EMBL/GenBank/DDBJ whole genome shotgun (WGS) entry which is preliminary data.</text>
</comment>
<keyword evidence="2" id="KW-0175">Coiled coil</keyword>
<evidence type="ECO:0000256" key="1">
    <source>
        <dbReference type="ARBA" id="ARBA00008591"/>
    </source>
</evidence>
<comment type="similarity">
    <text evidence="1">Belongs to the UPF0111 family.</text>
</comment>
<organism evidence="3">
    <name type="scientific">Thermogladius calderae</name>
    <dbReference type="NCBI Taxonomy" id="1200300"/>
    <lineage>
        <taxon>Archaea</taxon>
        <taxon>Thermoproteota</taxon>
        <taxon>Thermoprotei</taxon>
        <taxon>Desulfurococcales</taxon>
        <taxon>Desulfurococcaceae</taxon>
        <taxon>Thermogladius</taxon>
    </lineage>
</organism>
<dbReference type="Gene3D" id="1.20.58.220">
    <property type="entry name" value="Phosphate transport system protein phou homolog 2, domain 2"/>
    <property type="match status" value="1"/>
</dbReference>
<dbReference type="InterPro" id="IPR018445">
    <property type="entry name" value="Put_Phosphate_transp_reg"/>
</dbReference>
<protein>
    <submittedName>
        <fullName evidence="3">DUF47 family protein</fullName>
    </submittedName>
</protein>
<dbReference type="Pfam" id="PF01865">
    <property type="entry name" value="PhoU_div"/>
    <property type="match status" value="1"/>
</dbReference>
<dbReference type="AlphaFoldDB" id="A0A7J3XY63"/>
<evidence type="ECO:0000313" key="3">
    <source>
        <dbReference type="EMBL" id="HHP67429.1"/>
    </source>
</evidence>